<reference evidence="1" key="1">
    <citation type="submission" date="2020-05" db="UniProtKB">
        <authorList>
            <consortium name="EnsemblMetazoa"/>
        </authorList>
    </citation>
    <scope>IDENTIFICATION</scope>
    <source>
        <strain evidence="1">USDA</strain>
    </source>
</reference>
<dbReference type="VEuPathDB" id="VectorBase:SCAU016957"/>
<name>A0A454A0Q3_STOCA</name>
<proteinExistence type="predicted"/>
<dbReference type="AlphaFoldDB" id="A0A454A0Q3"/>
<accession>A0A454A0Q3</accession>
<dbReference type="EnsemblMetazoa" id="SCAU016957-RA">
    <property type="protein sequence ID" value="SCAU016957-PA"/>
    <property type="gene ID" value="SCAU016957"/>
</dbReference>
<dbReference type="Proteomes" id="UP000095300">
    <property type="component" value="Unassembled WGS sequence"/>
</dbReference>
<protein>
    <submittedName>
        <fullName evidence="1">Uncharacterized protein</fullName>
    </submittedName>
</protein>
<evidence type="ECO:0000313" key="1">
    <source>
        <dbReference type="EnsemblMetazoa" id="SCAU016957-PA"/>
    </source>
</evidence>
<organism evidence="1 2">
    <name type="scientific">Stomoxys calcitrans</name>
    <name type="common">Stable fly</name>
    <name type="synonym">Conops calcitrans</name>
    <dbReference type="NCBI Taxonomy" id="35570"/>
    <lineage>
        <taxon>Eukaryota</taxon>
        <taxon>Metazoa</taxon>
        <taxon>Ecdysozoa</taxon>
        <taxon>Arthropoda</taxon>
        <taxon>Hexapoda</taxon>
        <taxon>Insecta</taxon>
        <taxon>Pterygota</taxon>
        <taxon>Neoptera</taxon>
        <taxon>Endopterygota</taxon>
        <taxon>Diptera</taxon>
        <taxon>Brachycera</taxon>
        <taxon>Muscomorpha</taxon>
        <taxon>Muscoidea</taxon>
        <taxon>Muscidae</taxon>
        <taxon>Stomoxys</taxon>
    </lineage>
</organism>
<keyword evidence="2" id="KW-1185">Reference proteome</keyword>
<evidence type="ECO:0000313" key="2">
    <source>
        <dbReference type="Proteomes" id="UP000095300"/>
    </source>
</evidence>
<sequence>MVSHYNRKKKKDAVFLNVKPIMSSTIAVRKYSNGIMDQMHNGFGKQVYQMSNNRPSIATISSTNQHFIPNIFYQNVAPLKWFMLMIGVLPMMRTGPGTTRFTMRSLPFGYCLVVFICLS</sequence>